<keyword evidence="11" id="KW-1185">Reference proteome</keyword>
<dbReference type="GO" id="GO:0046115">
    <property type="term" value="P:guanosine catabolic process"/>
    <property type="evidence" value="ECO:0007669"/>
    <property type="project" value="EnsemblFungi"/>
</dbReference>
<dbReference type="EMBL" id="LN736364">
    <property type="protein sequence ID" value="CEP62571.1"/>
    <property type="molecule type" value="Genomic_DNA"/>
</dbReference>
<dbReference type="RefSeq" id="XP_022628796.1">
    <property type="nucleotide sequence ID" value="XM_022772475.1"/>
</dbReference>
<feature type="binding site" evidence="8">
    <location>
        <position position="128"/>
    </location>
    <ligand>
        <name>phosphate</name>
        <dbReference type="ChEBI" id="CHEBI:43474"/>
    </ligand>
</feature>
<dbReference type="Proteomes" id="UP000054304">
    <property type="component" value="Unassembled WGS sequence"/>
</dbReference>
<keyword evidence="5 7" id="KW-0808">Transferase</keyword>
<dbReference type="GO" id="GO:0004731">
    <property type="term" value="F:purine-nucleoside phosphorylase activity"/>
    <property type="evidence" value="ECO:0007669"/>
    <property type="project" value="UniProtKB-EC"/>
</dbReference>
<dbReference type="NCBIfam" id="TIGR01697">
    <property type="entry name" value="PNPH-PUNA-XAPA"/>
    <property type="match status" value="1"/>
</dbReference>
<gene>
    <name evidence="10" type="ORF">LALA0_S05e08592g</name>
</gene>
<comment type="function">
    <text evidence="6">The purine nucleoside phosphorylases catalyze the phosphorolytic breakdown of the N-glycosidic bond in the beta-(deoxy)ribonucleoside molecules, with the formation of the corresponding free purine bases and pentose-1-phosphate. Cleaves guanosine and inosine.</text>
</comment>
<comment type="similarity">
    <text evidence="3 7">Belongs to the PNP/MTAP phosphorylase family.</text>
</comment>
<dbReference type="CDD" id="cd09009">
    <property type="entry name" value="PNP-EcPNPII_like"/>
    <property type="match status" value="1"/>
</dbReference>
<evidence type="ECO:0000313" key="11">
    <source>
        <dbReference type="Proteomes" id="UP000054304"/>
    </source>
</evidence>
<keyword evidence="4 7" id="KW-0328">Glycosyltransferase</keyword>
<dbReference type="GO" id="GO:0034355">
    <property type="term" value="P:NAD+ biosynthetic process via the salvage pathway"/>
    <property type="evidence" value="ECO:0007669"/>
    <property type="project" value="EnsemblFungi"/>
</dbReference>
<feature type="domain" description="Nucleoside phosphorylase" evidence="9">
    <location>
        <begin position="36"/>
        <end position="302"/>
    </location>
</feature>
<dbReference type="STRING" id="1245769.A0A0C7NAT6"/>
<dbReference type="Gene3D" id="3.40.50.1580">
    <property type="entry name" value="Nucleoside phosphorylase domain"/>
    <property type="match status" value="1"/>
</dbReference>
<feature type="binding site" evidence="8">
    <location>
        <position position="41"/>
    </location>
    <ligand>
        <name>phosphate</name>
        <dbReference type="ChEBI" id="CHEBI:43474"/>
    </ligand>
</feature>
<dbReference type="UniPathway" id="UPA00606"/>
<dbReference type="EC" id="2.4.2.1" evidence="7"/>
<evidence type="ECO:0000259" key="9">
    <source>
        <dbReference type="Pfam" id="PF01048"/>
    </source>
</evidence>
<feature type="binding site" evidence="8">
    <location>
        <begin position="95"/>
        <end position="97"/>
    </location>
    <ligand>
        <name>phosphate</name>
        <dbReference type="ChEBI" id="CHEBI:43474"/>
    </ligand>
</feature>
<feature type="binding site" evidence="8">
    <location>
        <position position="232"/>
    </location>
    <ligand>
        <name>phosphate</name>
        <dbReference type="ChEBI" id="CHEBI:43474"/>
    </ligand>
</feature>
<evidence type="ECO:0000256" key="8">
    <source>
        <dbReference type="PIRSR" id="PIRSR000477-2"/>
    </source>
</evidence>
<evidence type="ECO:0000256" key="7">
    <source>
        <dbReference type="PIRNR" id="PIRNR000477"/>
    </source>
</evidence>
<evidence type="ECO:0000256" key="5">
    <source>
        <dbReference type="ARBA" id="ARBA00022679"/>
    </source>
</evidence>
<dbReference type="OrthoDB" id="10261782at2759"/>
<evidence type="ECO:0000256" key="4">
    <source>
        <dbReference type="ARBA" id="ARBA00022676"/>
    </source>
</evidence>
<dbReference type="GO" id="GO:0019358">
    <property type="term" value="P:nicotinate nucleotide salvage"/>
    <property type="evidence" value="ECO:0007669"/>
    <property type="project" value="EnsemblFungi"/>
</dbReference>
<dbReference type="InterPro" id="IPR035994">
    <property type="entry name" value="Nucleoside_phosphorylase_sf"/>
</dbReference>
<dbReference type="PIRSF" id="PIRSF000477">
    <property type="entry name" value="PurNPase"/>
    <property type="match status" value="1"/>
</dbReference>
<evidence type="ECO:0000256" key="2">
    <source>
        <dbReference type="ARBA" id="ARBA00005058"/>
    </source>
</evidence>
<protein>
    <recommendedName>
        <fullName evidence="7">Purine nucleoside phosphorylase</fullName>
        <ecNumber evidence="7">2.4.2.1</ecNumber>
    </recommendedName>
    <alternativeName>
        <fullName evidence="7">Inosine-guanosine phosphorylase</fullName>
    </alternativeName>
</protein>
<dbReference type="SUPFAM" id="SSF53167">
    <property type="entry name" value="Purine and uridine phosphorylases"/>
    <property type="match status" value="1"/>
</dbReference>
<dbReference type="FunFam" id="3.40.50.1580:FF:000004">
    <property type="entry name" value="Purine nucleoside phosphorylase"/>
    <property type="match status" value="1"/>
</dbReference>
<evidence type="ECO:0000313" key="10">
    <source>
        <dbReference type="EMBL" id="CEP62571.1"/>
    </source>
</evidence>
<dbReference type="GO" id="GO:0006148">
    <property type="term" value="P:inosine catabolic process"/>
    <property type="evidence" value="ECO:0007669"/>
    <property type="project" value="EnsemblFungi"/>
</dbReference>
<dbReference type="GeneID" id="34686040"/>
<organism evidence="10 11">
    <name type="scientific">Lachancea lanzarotensis</name>
    <dbReference type="NCBI Taxonomy" id="1245769"/>
    <lineage>
        <taxon>Eukaryota</taxon>
        <taxon>Fungi</taxon>
        <taxon>Dikarya</taxon>
        <taxon>Ascomycota</taxon>
        <taxon>Saccharomycotina</taxon>
        <taxon>Saccharomycetes</taxon>
        <taxon>Saccharomycetales</taxon>
        <taxon>Saccharomycetaceae</taxon>
        <taxon>Lachancea</taxon>
    </lineage>
</organism>
<feature type="binding site" evidence="8">
    <location>
        <position position="213"/>
    </location>
    <ligand>
        <name>a purine D-ribonucleoside</name>
        <dbReference type="ChEBI" id="CHEBI:142355"/>
    </ligand>
</feature>
<dbReference type="GO" id="GO:0047724">
    <property type="term" value="F:inosine nucleosidase activity"/>
    <property type="evidence" value="ECO:0007669"/>
    <property type="project" value="EnsemblFungi"/>
</dbReference>
<dbReference type="AlphaFoldDB" id="A0A0C7NAT6"/>
<dbReference type="Pfam" id="PF01048">
    <property type="entry name" value="PNP_UDP_1"/>
    <property type="match status" value="1"/>
</dbReference>
<feature type="binding site" evidence="8">
    <location>
        <position position="255"/>
    </location>
    <ligand>
        <name>a purine D-ribonucleoside</name>
        <dbReference type="ChEBI" id="CHEBI:142355"/>
    </ligand>
</feature>
<accession>A0A0C7NAT6</accession>
<dbReference type="PANTHER" id="PTHR11904:SF9">
    <property type="entry name" value="PURINE NUCLEOSIDE PHOSPHORYLASE-RELATED"/>
    <property type="match status" value="1"/>
</dbReference>
<evidence type="ECO:0000256" key="6">
    <source>
        <dbReference type="ARBA" id="ARBA00058131"/>
    </source>
</evidence>
<dbReference type="NCBIfam" id="NF006054">
    <property type="entry name" value="PRK08202.1"/>
    <property type="match status" value="1"/>
</dbReference>
<feature type="binding site" evidence="8">
    <location>
        <position position="75"/>
    </location>
    <ligand>
        <name>phosphate</name>
        <dbReference type="ChEBI" id="CHEBI:43474"/>
    </ligand>
</feature>
<dbReference type="InterPro" id="IPR000845">
    <property type="entry name" value="Nucleoside_phosphorylase_d"/>
</dbReference>
<dbReference type="GO" id="GO:0005737">
    <property type="term" value="C:cytoplasm"/>
    <property type="evidence" value="ECO:0007669"/>
    <property type="project" value="TreeGrafter"/>
</dbReference>
<dbReference type="InterPro" id="IPR011268">
    <property type="entry name" value="Purine_phosphorylase"/>
</dbReference>
<dbReference type="PANTHER" id="PTHR11904">
    <property type="entry name" value="METHYLTHIOADENOSINE/PURINE NUCLEOSIDE PHOSPHORYLASE"/>
    <property type="match status" value="1"/>
</dbReference>
<name>A0A0C7NAT6_9SACH</name>
<reference evidence="10 11" key="1">
    <citation type="submission" date="2014-12" db="EMBL/GenBank/DDBJ databases">
        <authorList>
            <person name="Neuveglise Cecile"/>
        </authorList>
    </citation>
    <scope>NUCLEOTIDE SEQUENCE [LARGE SCALE GENOMIC DNA]</scope>
    <source>
        <strain evidence="10 11">CBS 12615</strain>
    </source>
</reference>
<dbReference type="GO" id="GO:0070635">
    <property type="term" value="F:nicotinamide riboside hydrolase activity"/>
    <property type="evidence" value="ECO:0007669"/>
    <property type="project" value="EnsemblFungi"/>
</dbReference>
<evidence type="ECO:0000256" key="3">
    <source>
        <dbReference type="ARBA" id="ARBA00006751"/>
    </source>
</evidence>
<comment type="pathway">
    <text evidence="2 7">Purine metabolism; purine nucleoside salvage.</text>
</comment>
<dbReference type="HOGENOM" id="CLU_054456_1_2_1"/>
<proteinExistence type="inferred from homology"/>
<comment type="catalytic activity">
    <reaction evidence="1">
        <text>a purine D-ribonucleoside + phosphate = a purine nucleobase + alpha-D-ribose 1-phosphate</text>
        <dbReference type="Rhea" id="RHEA:19805"/>
        <dbReference type="ChEBI" id="CHEBI:26386"/>
        <dbReference type="ChEBI" id="CHEBI:43474"/>
        <dbReference type="ChEBI" id="CHEBI:57720"/>
        <dbReference type="ChEBI" id="CHEBI:142355"/>
        <dbReference type="EC" id="2.4.2.1"/>
    </reaction>
</comment>
<sequence>MGVFDLDEQRLAIGYAVEYIKHAIFEHFTRFEPRTLIICGSGLGGIVDKVSLKPEPLAIPYGNIPGFKSSTVAGHQGKLVFGYMQGSPVVLMCGRLHYYEGHELHETVFPIRVMNEWGFIKNLIVTNACGAINPDYEVGDLMCLNDHINFPGLAGQHPLRGPNFDEYGPRFQALSDGYDLKLRKLLYNKRAELGLERPLHEGVYSFVSGPTFETRAEARMIRGFGGDVVGMSTVPEVIVARHCGLRVLALSLITNRVVVDPPASALDENPVPIDQGKATHEEVLETGFLASVDVERLVEAVVAEL</sequence>
<evidence type="ECO:0000256" key="1">
    <source>
        <dbReference type="ARBA" id="ARBA00000755"/>
    </source>
</evidence>